<feature type="region of interest" description="Disordered" evidence="1">
    <location>
        <begin position="544"/>
        <end position="626"/>
    </location>
</feature>
<feature type="compositionally biased region" description="Polar residues" evidence="1">
    <location>
        <begin position="591"/>
        <end position="603"/>
    </location>
</feature>
<evidence type="ECO:0000256" key="1">
    <source>
        <dbReference type="SAM" id="MobiDB-lite"/>
    </source>
</evidence>
<dbReference type="PANTHER" id="PTHR37542">
    <property type="entry name" value="HELO DOMAIN-CONTAINING PROTEIN-RELATED"/>
    <property type="match status" value="1"/>
</dbReference>
<evidence type="ECO:0000313" key="3">
    <source>
        <dbReference type="EMBL" id="KIM97389.1"/>
    </source>
</evidence>
<keyword evidence="4" id="KW-1185">Reference proteome</keyword>
<feature type="compositionally biased region" description="Low complexity" evidence="1">
    <location>
        <begin position="563"/>
        <end position="580"/>
    </location>
</feature>
<name>A0A0C3H1X0_OIDMZ</name>
<gene>
    <name evidence="3" type="ORF">OIDMADRAFT_58008</name>
</gene>
<dbReference type="Proteomes" id="UP000054321">
    <property type="component" value="Unassembled WGS sequence"/>
</dbReference>
<dbReference type="InParanoid" id="A0A0C3H1X0"/>
<feature type="domain" description="Prion-inhibition and propagation HeLo" evidence="2">
    <location>
        <begin position="11"/>
        <end position="207"/>
    </location>
</feature>
<accession>A0A0C3H1X0</accession>
<organism evidence="3 4">
    <name type="scientific">Oidiodendron maius (strain Zn)</name>
    <dbReference type="NCBI Taxonomy" id="913774"/>
    <lineage>
        <taxon>Eukaryota</taxon>
        <taxon>Fungi</taxon>
        <taxon>Dikarya</taxon>
        <taxon>Ascomycota</taxon>
        <taxon>Pezizomycotina</taxon>
        <taxon>Leotiomycetes</taxon>
        <taxon>Leotiomycetes incertae sedis</taxon>
        <taxon>Myxotrichaceae</taxon>
        <taxon>Oidiodendron</taxon>
    </lineage>
</organism>
<dbReference type="InterPro" id="IPR029498">
    <property type="entry name" value="HeLo_dom"/>
</dbReference>
<proteinExistence type="predicted"/>
<dbReference type="InterPro" id="IPR038305">
    <property type="entry name" value="HeLo_sf"/>
</dbReference>
<evidence type="ECO:0000313" key="4">
    <source>
        <dbReference type="Proteomes" id="UP000054321"/>
    </source>
</evidence>
<dbReference type="EMBL" id="KN832882">
    <property type="protein sequence ID" value="KIM97389.1"/>
    <property type="molecule type" value="Genomic_DNA"/>
</dbReference>
<reference evidence="4" key="2">
    <citation type="submission" date="2015-01" db="EMBL/GenBank/DDBJ databases">
        <title>Evolutionary Origins and Diversification of the Mycorrhizal Mutualists.</title>
        <authorList>
            <consortium name="DOE Joint Genome Institute"/>
            <consortium name="Mycorrhizal Genomics Consortium"/>
            <person name="Kohler A."/>
            <person name="Kuo A."/>
            <person name="Nagy L.G."/>
            <person name="Floudas D."/>
            <person name="Copeland A."/>
            <person name="Barry K.W."/>
            <person name="Cichocki N."/>
            <person name="Veneault-Fourrey C."/>
            <person name="LaButti K."/>
            <person name="Lindquist E.A."/>
            <person name="Lipzen A."/>
            <person name="Lundell T."/>
            <person name="Morin E."/>
            <person name="Murat C."/>
            <person name="Riley R."/>
            <person name="Ohm R."/>
            <person name="Sun H."/>
            <person name="Tunlid A."/>
            <person name="Henrissat B."/>
            <person name="Grigoriev I.V."/>
            <person name="Hibbett D.S."/>
            <person name="Martin F."/>
        </authorList>
    </citation>
    <scope>NUCLEOTIDE SEQUENCE [LARGE SCALE GENOMIC DNA]</scope>
    <source>
        <strain evidence="4">Zn</strain>
    </source>
</reference>
<dbReference type="Gene3D" id="1.20.120.1020">
    <property type="entry name" value="Prion-inhibition and propagation, HeLo domain"/>
    <property type="match status" value="1"/>
</dbReference>
<protein>
    <recommendedName>
        <fullName evidence="2">Prion-inhibition and propagation HeLo domain-containing protein</fullName>
    </recommendedName>
</protein>
<evidence type="ECO:0000259" key="2">
    <source>
        <dbReference type="Pfam" id="PF14479"/>
    </source>
</evidence>
<sequence>MDPVTAGVGIVLGLAPMFSVCLEYFQYFKSAQSLSVDLELLVLKLDIEHERMIAWGEANGILKMIDEGRNPGLDRPSTNDLIKRGLSSIQSLFSDSKKLQEYYGLQLMDGNHHKATKPKFLSTSGLRSFRKSYSKFSKATDSQNKPSVLSKTRWAIYDKAKFTVLLSDIKDLVDGLYQILPVLNKIRDKIVFKAIKSLVPDFKRLRLVETASEDKYSTWSEAANLMAAASEAGTIEGRSVGQWVEELDDSEDTETEATSDRRTYTSNGVTRFDLKNCQTSTLYFVFTSACSSDLLKEACNEVTLGSLSLSRDGPNFLPEQTSTTFGRRITKAINPVFSYDSLQILQQSNYEFPEIQKLALEASLPVAKVDVFCAPCACAIQTAIKLCHAESSPLISYEVKVDDRVPVSCCVNSSKIDRLNSVLIKIQEHEAGLLNDQSHLHTPWIGFLDRVWIEQRIYELETNIYTREDSKSDQWSITELLQTLKSHHCILLGEIDRCLWILQTEPFPWTPRMPKANEIYQVQWQGRGWHKKFLGSFTPRNYRSQAPSFTTSSTSDIPESSNSTPHSQVPQPVSSTSSSPRAKRQRVWETNIASPSQFPTIPVSTDMPISLPDYDKDFDDSDKGTQ</sequence>
<dbReference type="STRING" id="913774.A0A0C3H1X0"/>
<dbReference type="OrthoDB" id="20872at2759"/>
<dbReference type="AlphaFoldDB" id="A0A0C3H1X0"/>
<reference evidence="3 4" key="1">
    <citation type="submission" date="2014-04" db="EMBL/GenBank/DDBJ databases">
        <authorList>
            <consortium name="DOE Joint Genome Institute"/>
            <person name="Kuo A."/>
            <person name="Martino E."/>
            <person name="Perotto S."/>
            <person name="Kohler A."/>
            <person name="Nagy L.G."/>
            <person name="Floudas D."/>
            <person name="Copeland A."/>
            <person name="Barry K.W."/>
            <person name="Cichocki N."/>
            <person name="Veneault-Fourrey C."/>
            <person name="LaButti K."/>
            <person name="Lindquist E.A."/>
            <person name="Lipzen A."/>
            <person name="Lundell T."/>
            <person name="Morin E."/>
            <person name="Murat C."/>
            <person name="Sun H."/>
            <person name="Tunlid A."/>
            <person name="Henrissat B."/>
            <person name="Grigoriev I.V."/>
            <person name="Hibbett D.S."/>
            <person name="Martin F."/>
            <person name="Nordberg H.P."/>
            <person name="Cantor M.N."/>
            <person name="Hua S.X."/>
        </authorList>
    </citation>
    <scope>NUCLEOTIDE SEQUENCE [LARGE SCALE GENOMIC DNA]</scope>
    <source>
        <strain evidence="3 4">Zn</strain>
    </source>
</reference>
<feature type="compositionally biased region" description="Polar residues" evidence="1">
    <location>
        <begin position="544"/>
        <end position="562"/>
    </location>
</feature>
<dbReference type="HOGENOM" id="CLU_029868_0_0_1"/>
<dbReference type="Pfam" id="PF14479">
    <property type="entry name" value="HeLo"/>
    <property type="match status" value="1"/>
</dbReference>